<evidence type="ECO:0000256" key="2">
    <source>
        <dbReference type="ARBA" id="ARBA00022692"/>
    </source>
</evidence>
<dbReference type="PANTHER" id="PTHR23521">
    <property type="entry name" value="TRANSPORTER MFS SUPERFAMILY"/>
    <property type="match status" value="1"/>
</dbReference>
<evidence type="ECO:0000313" key="7">
    <source>
        <dbReference type="EMBL" id="SHO46432.1"/>
    </source>
</evidence>
<proteinExistence type="predicted"/>
<dbReference type="Pfam" id="PF00083">
    <property type="entry name" value="Sugar_tr"/>
    <property type="match status" value="1"/>
</dbReference>
<dbReference type="GO" id="GO:0022857">
    <property type="term" value="F:transmembrane transporter activity"/>
    <property type="evidence" value="ECO:0007669"/>
    <property type="project" value="InterPro"/>
</dbReference>
<feature type="domain" description="Major facilitator superfamily (MFS) profile" evidence="6">
    <location>
        <begin position="2"/>
        <end position="378"/>
    </location>
</feature>
<evidence type="ECO:0000313" key="8">
    <source>
        <dbReference type="Proteomes" id="UP000184603"/>
    </source>
</evidence>
<dbReference type="GO" id="GO:0005886">
    <property type="term" value="C:plasma membrane"/>
    <property type="evidence" value="ECO:0007669"/>
    <property type="project" value="TreeGrafter"/>
</dbReference>
<dbReference type="RefSeq" id="WP_073612817.1">
    <property type="nucleotide sequence ID" value="NZ_FRFE01000005.1"/>
</dbReference>
<dbReference type="PANTHER" id="PTHR23521:SF3">
    <property type="entry name" value="MFS TRANSPORTER"/>
    <property type="match status" value="1"/>
</dbReference>
<evidence type="ECO:0000256" key="3">
    <source>
        <dbReference type="ARBA" id="ARBA00022989"/>
    </source>
</evidence>
<evidence type="ECO:0000256" key="4">
    <source>
        <dbReference type="ARBA" id="ARBA00023136"/>
    </source>
</evidence>
<accession>A0A1M7Y3D0</accession>
<dbReference type="InterPro" id="IPR020846">
    <property type="entry name" value="MFS_dom"/>
</dbReference>
<gene>
    <name evidence="7" type="ORF">SAMN02745220_01491</name>
</gene>
<comment type="subcellular location">
    <subcellularLocation>
        <location evidence="1">Membrane</location>
    </subcellularLocation>
</comment>
<organism evidence="7 8">
    <name type="scientific">Desulfopila aestuarii DSM 18488</name>
    <dbReference type="NCBI Taxonomy" id="1121416"/>
    <lineage>
        <taxon>Bacteria</taxon>
        <taxon>Pseudomonadati</taxon>
        <taxon>Thermodesulfobacteriota</taxon>
        <taxon>Desulfobulbia</taxon>
        <taxon>Desulfobulbales</taxon>
        <taxon>Desulfocapsaceae</taxon>
        <taxon>Desulfopila</taxon>
    </lineage>
</organism>
<sequence length="439" mass="46743">MSSIITNCWALLLGMGLIMLGNGLQGTLLGVRASLENFSTTVIGLVMSGYFLGLIFGCNMVSKMVARVGHIRTFAALASLASTSILVQAVFVDPLVWWAMRFITGFSYAGVYVVAESWLNEAAENNARGKLLSFYMLISLGGLAGGQLLLNLSSPSGFDLFVLTSLLISLAVIPILLSVTRAPQYEAMENVSISQLFRVAPLGVFGMLLNGMMYGAIFSMGAVYATEAGMSVKDVSFFMGAFVLGGFIFQYPLGWMSDAFGRRRVIICCCVFGAGISFFAMDHATTGLPLLALVATIGGLTTPLYALCSVHTNDFLTPSQMVAASGTLVLLSATGAALGSPLTAMAMDVFGPQSFYGSLGVMLSVVAVFALYVYVRRASAKPAERSEFVIMTASPLTATLNPNIELEEIELAHEESIEDIHASIEKLADTLAEDRQEAQ</sequence>
<feature type="transmembrane region" description="Helical" evidence="5">
    <location>
        <begin position="265"/>
        <end position="281"/>
    </location>
</feature>
<feature type="transmembrane region" description="Helical" evidence="5">
    <location>
        <begin position="235"/>
        <end position="253"/>
    </location>
</feature>
<dbReference type="PROSITE" id="PS50850">
    <property type="entry name" value="MFS"/>
    <property type="match status" value="1"/>
</dbReference>
<dbReference type="CDD" id="cd17477">
    <property type="entry name" value="MFS_YcaD_like"/>
    <property type="match status" value="1"/>
</dbReference>
<keyword evidence="3 5" id="KW-1133">Transmembrane helix</keyword>
<feature type="transmembrane region" description="Helical" evidence="5">
    <location>
        <begin position="131"/>
        <end position="150"/>
    </location>
</feature>
<keyword evidence="8" id="KW-1185">Reference proteome</keyword>
<evidence type="ECO:0000256" key="5">
    <source>
        <dbReference type="SAM" id="Phobius"/>
    </source>
</evidence>
<reference evidence="7 8" key="1">
    <citation type="submission" date="2016-12" db="EMBL/GenBank/DDBJ databases">
        <authorList>
            <person name="Song W.-J."/>
            <person name="Kurnit D.M."/>
        </authorList>
    </citation>
    <scope>NUCLEOTIDE SEQUENCE [LARGE SCALE GENOMIC DNA]</scope>
    <source>
        <strain evidence="7 8">DSM 18488</strain>
    </source>
</reference>
<dbReference type="Proteomes" id="UP000184603">
    <property type="component" value="Unassembled WGS sequence"/>
</dbReference>
<feature type="transmembrane region" description="Helical" evidence="5">
    <location>
        <begin position="322"/>
        <end position="343"/>
    </location>
</feature>
<dbReference type="STRING" id="1121416.SAMN02745220_01491"/>
<feature type="transmembrane region" description="Helical" evidence="5">
    <location>
        <begin position="287"/>
        <end position="310"/>
    </location>
</feature>
<dbReference type="InterPro" id="IPR047200">
    <property type="entry name" value="MFS_YcaD-like"/>
</dbReference>
<feature type="transmembrane region" description="Helical" evidence="5">
    <location>
        <begin position="156"/>
        <end position="179"/>
    </location>
</feature>
<feature type="transmembrane region" description="Helical" evidence="5">
    <location>
        <begin position="199"/>
        <end position="223"/>
    </location>
</feature>
<feature type="transmembrane region" description="Helical" evidence="5">
    <location>
        <begin position="98"/>
        <end position="119"/>
    </location>
</feature>
<evidence type="ECO:0000256" key="1">
    <source>
        <dbReference type="ARBA" id="ARBA00004370"/>
    </source>
</evidence>
<feature type="transmembrane region" description="Helical" evidence="5">
    <location>
        <begin position="355"/>
        <end position="375"/>
    </location>
</feature>
<dbReference type="EMBL" id="FRFE01000005">
    <property type="protein sequence ID" value="SHO46432.1"/>
    <property type="molecule type" value="Genomic_DNA"/>
</dbReference>
<keyword evidence="7" id="KW-0762">Sugar transport</keyword>
<protein>
    <submittedName>
        <fullName evidence="7">Sugar transporter</fullName>
    </submittedName>
</protein>
<keyword evidence="4 5" id="KW-0472">Membrane</keyword>
<keyword evidence="2 5" id="KW-0812">Transmembrane</keyword>
<keyword evidence="7" id="KW-0813">Transport</keyword>
<dbReference type="InterPro" id="IPR011701">
    <property type="entry name" value="MFS"/>
</dbReference>
<evidence type="ECO:0000259" key="6">
    <source>
        <dbReference type="PROSITE" id="PS50850"/>
    </source>
</evidence>
<dbReference type="OrthoDB" id="9797524at2"/>
<feature type="transmembrane region" description="Helical" evidence="5">
    <location>
        <begin position="74"/>
        <end position="92"/>
    </location>
</feature>
<dbReference type="Pfam" id="PF07690">
    <property type="entry name" value="MFS_1"/>
    <property type="match status" value="1"/>
</dbReference>
<dbReference type="SUPFAM" id="SSF103473">
    <property type="entry name" value="MFS general substrate transporter"/>
    <property type="match status" value="1"/>
</dbReference>
<dbReference type="InterPro" id="IPR005828">
    <property type="entry name" value="MFS_sugar_transport-like"/>
</dbReference>
<feature type="transmembrane region" description="Helical" evidence="5">
    <location>
        <begin position="42"/>
        <end position="62"/>
    </location>
</feature>
<dbReference type="AlphaFoldDB" id="A0A1M7Y3D0"/>
<dbReference type="Gene3D" id="1.20.1250.20">
    <property type="entry name" value="MFS general substrate transporter like domains"/>
    <property type="match status" value="2"/>
</dbReference>
<name>A0A1M7Y3D0_9BACT</name>
<dbReference type="InterPro" id="IPR036259">
    <property type="entry name" value="MFS_trans_sf"/>
</dbReference>